<evidence type="ECO:0000256" key="3">
    <source>
        <dbReference type="ARBA" id="ARBA00023239"/>
    </source>
</evidence>
<dbReference type="Proteomes" id="UP000820669">
    <property type="component" value="Unassembled WGS sequence"/>
</dbReference>
<gene>
    <name evidence="5" type="ORF">HF526_10305</name>
</gene>
<dbReference type="Gene3D" id="3.20.20.60">
    <property type="entry name" value="Phosphoenolpyruvate-binding domains"/>
    <property type="match status" value="1"/>
</dbReference>
<accession>A0ABX1SB33</accession>
<dbReference type="Pfam" id="PF03328">
    <property type="entry name" value="HpcH_HpaI"/>
    <property type="match status" value="1"/>
</dbReference>
<protein>
    <submittedName>
        <fullName evidence="5">2,4-dihydroxyhept-2-ene-1,7-dioic acid aldolase</fullName>
    </submittedName>
</protein>
<evidence type="ECO:0000259" key="4">
    <source>
        <dbReference type="Pfam" id="PF03328"/>
    </source>
</evidence>
<dbReference type="InterPro" id="IPR040442">
    <property type="entry name" value="Pyrv_kinase-like_dom_sf"/>
</dbReference>
<dbReference type="PANTHER" id="PTHR30502:SF0">
    <property type="entry name" value="PHOSPHOENOLPYRUVATE CARBOXYLASE FAMILY PROTEIN"/>
    <property type="match status" value="1"/>
</dbReference>
<dbReference type="RefSeq" id="WP_169381143.1">
    <property type="nucleotide sequence ID" value="NZ_JAAXLA010000014.1"/>
</dbReference>
<sequence length="263" mass="26994">MDTTHPAVAARLGEDLVGGWLQLPGSATAELIGAIGFDFVCIDTQHGLIGDDALLPMLQALSATATPALVRVPWNEPAPISRALDRGAAGVIVPLVNSADEARRAVAACHYPPRGARSFGPTRVNWRDATGPAADPACIVMIETMQAVSALPAILDVDGVDAVFVGPSDLALSAGLPTGAQGGGPEYDALLRAIVDPCREHGVPVGIYSASAEHVRRFRGLGFTWCAGPSEASMLWAAAATHLAAARPGSDSAAPAPAHRTGY</sequence>
<dbReference type="EMBL" id="JAAXLA010000014">
    <property type="protein sequence ID" value="NMH97698.1"/>
    <property type="molecule type" value="Genomic_DNA"/>
</dbReference>
<keyword evidence="3" id="KW-0456">Lyase</keyword>
<proteinExistence type="inferred from homology"/>
<keyword evidence="2" id="KW-0479">Metal-binding</keyword>
<name>A0ABX1SB33_9PSEU</name>
<evidence type="ECO:0000256" key="2">
    <source>
        <dbReference type="ARBA" id="ARBA00022723"/>
    </source>
</evidence>
<comment type="similarity">
    <text evidence="1">Belongs to the HpcH/HpaI aldolase family.</text>
</comment>
<dbReference type="PANTHER" id="PTHR30502">
    <property type="entry name" value="2-KETO-3-DEOXY-L-RHAMNONATE ALDOLASE"/>
    <property type="match status" value="1"/>
</dbReference>
<dbReference type="InterPro" id="IPR005000">
    <property type="entry name" value="Aldolase/citrate-lyase_domain"/>
</dbReference>
<organism evidence="5 6">
    <name type="scientific">Pseudonocardia acidicola</name>
    <dbReference type="NCBI Taxonomy" id="2724939"/>
    <lineage>
        <taxon>Bacteria</taxon>
        <taxon>Bacillati</taxon>
        <taxon>Actinomycetota</taxon>
        <taxon>Actinomycetes</taxon>
        <taxon>Pseudonocardiales</taxon>
        <taxon>Pseudonocardiaceae</taxon>
        <taxon>Pseudonocardia</taxon>
    </lineage>
</organism>
<dbReference type="InterPro" id="IPR050251">
    <property type="entry name" value="HpcH-HpaI_aldolase"/>
</dbReference>
<comment type="caution">
    <text evidence="5">The sequence shown here is derived from an EMBL/GenBank/DDBJ whole genome shotgun (WGS) entry which is preliminary data.</text>
</comment>
<keyword evidence="6" id="KW-1185">Reference proteome</keyword>
<evidence type="ECO:0000256" key="1">
    <source>
        <dbReference type="ARBA" id="ARBA00005568"/>
    </source>
</evidence>
<evidence type="ECO:0000313" key="5">
    <source>
        <dbReference type="EMBL" id="NMH97698.1"/>
    </source>
</evidence>
<dbReference type="SUPFAM" id="SSF51621">
    <property type="entry name" value="Phosphoenolpyruvate/pyruvate domain"/>
    <property type="match status" value="1"/>
</dbReference>
<evidence type="ECO:0000313" key="6">
    <source>
        <dbReference type="Proteomes" id="UP000820669"/>
    </source>
</evidence>
<feature type="domain" description="HpcH/HpaI aldolase/citrate lyase" evidence="4">
    <location>
        <begin position="20"/>
        <end position="227"/>
    </location>
</feature>
<reference evidence="5 6" key="1">
    <citation type="submission" date="2020-04" db="EMBL/GenBank/DDBJ databases">
        <authorList>
            <person name="Klaysubun C."/>
            <person name="Duangmal K."/>
            <person name="Lipun K."/>
        </authorList>
    </citation>
    <scope>NUCLEOTIDE SEQUENCE [LARGE SCALE GENOMIC DNA]</scope>
    <source>
        <strain evidence="5 6">K10HN5</strain>
    </source>
</reference>
<dbReference type="InterPro" id="IPR015813">
    <property type="entry name" value="Pyrv/PenolPyrv_kinase-like_dom"/>
</dbReference>